<dbReference type="Proteomes" id="UP000011074">
    <property type="component" value="Chromosome"/>
</dbReference>
<reference evidence="1" key="2">
    <citation type="submission" date="2020-01" db="EMBL/GenBank/DDBJ databases">
        <authorList>
            <person name="Algora L."/>
            <person name="Schniete J.K."/>
            <person name="MacFadyen A."/>
            <person name="Hoskisson P.A."/>
            <person name="Hunter I.S."/>
            <person name="Herron P.R."/>
        </authorList>
    </citation>
    <scope>NUCLEOTIDE SEQUENCE</scope>
    <source>
        <strain evidence="1">ATCC 10970</strain>
    </source>
</reference>
<dbReference type="EMBL" id="CP048261">
    <property type="protein sequence ID" value="QST79194.1"/>
    <property type="molecule type" value="Genomic_DNA"/>
</dbReference>
<accession>A0A8A1UKI6</accession>
<organism evidence="1 2">
    <name type="scientific">Streptomyces rimosus subsp. rimosus (strain ATCC 10970 / DSM 40260 / JCM 4667 / NRRL 2234)</name>
    <dbReference type="NCBI Taxonomy" id="1265868"/>
    <lineage>
        <taxon>Bacteria</taxon>
        <taxon>Bacillati</taxon>
        <taxon>Actinomycetota</taxon>
        <taxon>Actinomycetes</taxon>
        <taxon>Kitasatosporales</taxon>
        <taxon>Streptomycetaceae</taxon>
        <taxon>Streptomyces</taxon>
    </lineage>
</organism>
<dbReference type="GeneID" id="66852770"/>
<reference evidence="1" key="3">
    <citation type="journal article" date="2021" name="bioRxiv">
        <title>Bilateral symmetry of linear streptomycete chromosomes.</title>
        <authorList>
            <person name="Algora-Gallardo L."/>
            <person name="Schniete J.K."/>
            <person name="Mark D.R."/>
            <person name="Hunter I.S."/>
            <person name="Herron P.R."/>
        </authorList>
    </citation>
    <scope>NUCLEOTIDE SEQUENCE</scope>
    <source>
        <strain evidence="1">ATCC 10970</strain>
    </source>
</reference>
<name>A0A8A1UKI6_STRR1</name>
<dbReference type="AlphaFoldDB" id="A0A8A1UKI6"/>
<gene>
    <name evidence="1" type="ORF">SRIM_002555</name>
</gene>
<sequence length="57" mass="5965">MLRIFDLTPDDGHALLAPLAGPATLVTAAAPDGHRLRRLLNTAQAAARHSASTHSEP</sequence>
<evidence type="ECO:0000313" key="1">
    <source>
        <dbReference type="EMBL" id="QST79194.1"/>
    </source>
</evidence>
<evidence type="ECO:0000313" key="2">
    <source>
        <dbReference type="Proteomes" id="UP000011074"/>
    </source>
</evidence>
<proteinExistence type="predicted"/>
<dbReference type="RefSeq" id="WP_156100279.1">
    <property type="nucleotide sequence ID" value="NZ_CP048261.1"/>
</dbReference>
<protein>
    <submittedName>
        <fullName evidence="1">Uncharacterized protein</fullName>
    </submittedName>
</protein>
<reference evidence="1" key="1">
    <citation type="submission" date="2012-12" db="EMBL/GenBank/DDBJ databases">
        <authorList>
            <person name="Pethick F.E."/>
            <person name="MacFadyen A.C."/>
            <person name="Tang Z."/>
            <person name="Sangal V."/>
            <person name="Tze-Tze L."/>
            <person name="Chu J."/>
            <person name="Guo M."/>
            <person name="Kirby R."/>
            <person name="Hoskisson P.A."/>
            <person name="Herron P.R."/>
            <person name="Hunter I.S."/>
        </authorList>
    </citation>
    <scope>NUCLEOTIDE SEQUENCE</scope>
    <source>
        <strain evidence="1">ATCC 10970</strain>
    </source>
</reference>